<dbReference type="GO" id="GO:0006826">
    <property type="term" value="P:iron ion transport"/>
    <property type="evidence" value="ECO:0007669"/>
    <property type="project" value="UniProtKB-KW"/>
</dbReference>
<evidence type="ECO:0000256" key="9">
    <source>
        <dbReference type="ARBA" id="ARBA00023136"/>
    </source>
</evidence>
<dbReference type="InterPro" id="IPR000531">
    <property type="entry name" value="Beta-barrel_TonB"/>
</dbReference>
<dbReference type="STRING" id="1527607.SAMN05428957_109126"/>
<keyword evidence="5 11" id="KW-0812">Transmembrane</keyword>
<comment type="similarity">
    <text evidence="11 12">Belongs to the TonB-dependent receptor family.</text>
</comment>
<keyword evidence="2 11" id="KW-0813">Transport</keyword>
<reference evidence="17" key="1">
    <citation type="submission" date="2016-10" db="EMBL/GenBank/DDBJ databases">
        <authorList>
            <person name="Varghese N."/>
            <person name="Submissions S."/>
        </authorList>
    </citation>
    <scope>NUCLEOTIDE SEQUENCE [LARGE SCALE GENOMIC DNA]</scope>
    <source>
        <strain evidence="17">EPL6</strain>
    </source>
</reference>
<dbReference type="GO" id="GO:0009279">
    <property type="term" value="C:cell outer membrane"/>
    <property type="evidence" value="ECO:0007669"/>
    <property type="project" value="UniProtKB-SubCell"/>
</dbReference>
<feature type="chain" id="PRO_5011609609" evidence="13">
    <location>
        <begin position="39"/>
        <end position="725"/>
    </location>
</feature>
<keyword evidence="3 11" id="KW-1134">Transmembrane beta strand</keyword>
<evidence type="ECO:0000313" key="17">
    <source>
        <dbReference type="Proteomes" id="UP000198552"/>
    </source>
</evidence>
<dbReference type="EMBL" id="FNHP01000009">
    <property type="protein sequence ID" value="SDM62037.1"/>
    <property type="molecule type" value="Genomic_DNA"/>
</dbReference>
<evidence type="ECO:0000259" key="15">
    <source>
        <dbReference type="Pfam" id="PF07715"/>
    </source>
</evidence>
<dbReference type="Proteomes" id="UP000198552">
    <property type="component" value="Unassembled WGS sequence"/>
</dbReference>
<dbReference type="PANTHER" id="PTHR32552">
    <property type="entry name" value="FERRICHROME IRON RECEPTOR-RELATED"/>
    <property type="match status" value="1"/>
</dbReference>
<feature type="domain" description="TonB-dependent receptor plug" evidence="15">
    <location>
        <begin position="76"/>
        <end position="181"/>
    </location>
</feature>
<evidence type="ECO:0000256" key="12">
    <source>
        <dbReference type="RuleBase" id="RU003357"/>
    </source>
</evidence>
<dbReference type="InterPro" id="IPR036942">
    <property type="entry name" value="Beta-barrel_TonB_sf"/>
</dbReference>
<feature type="domain" description="TonB-dependent receptor-like beta-barrel" evidence="14">
    <location>
        <begin position="290"/>
        <end position="690"/>
    </location>
</feature>
<keyword evidence="6" id="KW-0408">Iron</keyword>
<keyword evidence="7" id="KW-0406">Ion transport</keyword>
<sequence length="725" mass="78848">MPLKAESLAFPPTTTQLPNAFRPIILCSLLALSHGLHAAPNDEARAAGDTSSAKEDTVQLAPVVISGRKSDLDEPKTQPYGTTTVSAEDLTTQRLESVEQVLRATPGVSVNSSSGIVDNNVYIRGVGSLYQSSSDDLSFGLSIDGVQVPSRYLSLGTLDAQGISILKGPQGTRTSASGAAGLIDVRTQRPTSRLDGYVRAEIGQDGKNLEEAAISGPLTDKFSGRIAIRHAGEDLWVKNSQTGGPASKPDDLAFRASLLGEITPRTFIELNASQQRIKESPNLLVLRPYGGSPQIDLPADVYRVNDQKLGLYSLRVSHDTDASSLSATTGYTTTDFTRVLAYDQSLYQALYGVPGSYWQTYQGSEHVFSQDLRWASLQGAPVAWNLGAYFSNGKRSNNTLNQAPARGNMYARDYATRRYAVYGNVTYPLTDVLKLDTGLRHDWSRRTYDALYNGWGGPSIDQRRLDDDYTTGRIGLSYDWTQQTMVYASLSRGHNPASFQDFAGQVADSAPYKAAKVDALELGVKSATDDQRFEFNAAVFYNNVKDNQTLVYDSATYVSNVVNLDTRSKGVEVGGKWRVDSSLSLTAGLAYTDATIASALNTSVGRIDSGNRMPDVAKWSAALGAQYRKSLPGFLGLSSPVLNAQANYVYMGRRAADPQNHFDLGSYGKLDVRIGIQQGRGEFYLWADNVLDKQYDLYGYWASPTATYGAPSRGRIVGVGFRYQL</sequence>
<keyword evidence="17" id="KW-1185">Reference proteome</keyword>
<feature type="signal peptide" evidence="13">
    <location>
        <begin position="1"/>
        <end position="38"/>
    </location>
</feature>
<dbReference type="Pfam" id="PF00593">
    <property type="entry name" value="TonB_dep_Rec_b-barrel"/>
    <property type="match status" value="1"/>
</dbReference>
<evidence type="ECO:0000256" key="11">
    <source>
        <dbReference type="PROSITE-ProRule" id="PRU01360"/>
    </source>
</evidence>
<organism evidence="16 17">
    <name type="scientific">Oryzisolibacter propanilivorax</name>
    <dbReference type="NCBI Taxonomy" id="1527607"/>
    <lineage>
        <taxon>Bacteria</taxon>
        <taxon>Pseudomonadati</taxon>
        <taxon>Pseudomonadota</taxon>
        <taxon>Betaproteobacteria</taxon>
        <taxon>Burkholderiales</taxon>
        <taxon>Comamonadaceae</taxon>
        <taxon>Oryzisolibacter</taxon>
    </lineage>
</organism>
<evidence type="ECO:0000256" key="3">
    <source>
        <dbReference type="ARBA" id="ARBA00022452"/>
    </source>
</evidence>
<evidence type="ECO:0000256" key="10">
    <source>
        <dbReference type="ARBA" id="ARBA00023237"/>
    </source>
</evidence>
<proteinExistence type="inferred from homology"/>
<dbReference type="CDD" id="cd01347">
    <property type="entry name" value="ligand_gated_channel"/>
    <property type="match status" value="1"/>
</dbReference>
<dbReference type="InterPro" id="IPR039426">
    <property type="entry name" value="TonB-dep_rcpt-like"/>
</dbReference>
<evidence type="ECO:0000256" key="1">
    <source>
        <dbReference type="ARBA" id="ARBA00004571"/>
    </source>
</evidence>
<dbReference type="Pfam" id="PF07715">
    <property type="entry name" value="Plug"/>
    <property type="match status" value="1"/>
</dbReference>
<dbReference type="PROSITE" id="PS52016">
    <property type="entry name" value="TONB_DEPENDENT_REC_3"/>
    <property type="match status" value="1"/>
</dbReference>
<name>A0A1G9UQA3_9BURK</name>
<comment type="subcellular location">
    <subcellularLocation>
        <location evidence="1 11">Cell outer membrane</location>
        <topology evidence="1 11">Multi-pass membrane protein</topology>
    </subcellularLocation>
</comment>
<evidence type="ECO:0000256" key="13">
    <source>
        <dbReference type="SAM" id="SignalP"/>
    </source>
</evidence>
<evidence type="ECO:0000259" key="14">
    <source>
        <dbReference type="Pfam" id="PF00593"/>
    </source>
</evidence>
<keyword evidence="13" id="KW-0732">Signal</keyword>
<evidence type="ECO:0000256" key="6">
    <source>
        <dbReference type="ARBA" id="ARBA00023004"/>
    </source>
</evidence>
<dbReference type="Gene3D" id="2.40.170.20">
    <property type="entry name" value="TonB-dependent receptor, beta-barrel domain"/>
    <property type="match status" value="1"/>
</dbReference>
<evidence type="ECO:0000256" key="2">
    <source>
        <dbReference type="ARBA" id="ARBA00022448"/>
    </source>
</evidence>
<dbReference type="PANTHER" id="PTHR32552:SF81">
    <property type="entry name" value="TONB-DEPENDENT OUTER MEMBRANE RECEPTOR"/>
    <property type="match status" value="1"/>
</dbReference>
<evidence type="ECO:0000256" key="8">
    <source>
        <dbReference type="ARBA" id="ARBA00023077"/>
    </source>
</evidence>
<evidence type="ECO:0000256" key="5">
    <source>
        <dbReference type="ARBA" id="ARBA00022692"/>
    </source>
</evidence>
<evidence type="ECO:0000313" key="16">
    <source>
        <dbReference type="EMBL" id="SDM62037.1"/>
    </source>
</evidence>
<protein>
    <submittedName>
        <fullName evidence="16">Iron complex outermembrane recepter protein</fullName>
    </submittedName>
</protein>
<evidence type="ECO:0000256" key="7">
    <source>
        <dbReference type="ARBA" id="ARBA00023065"/>
    </source>
</evidence>
<dbReference type="InterPro" id="IPR012910">
    <property type="entry name" value="Plug_dom"/>
</dbReference>
<dbReference type="AlphaFoldDB" id="A0A1G9UQA3"/>
<accession>A0A1G9UQA3</accession>
<evidence type="ECO:0000256" key="4">
    <source>
        <dbReference type="ARBA" id="ARBA00022496"/>
    </source>
</evidence>
<dbReference type="SUPFAM" id="SSF56935">
    <property type="entry name" value="Porins"/>
    <property type="match status" value="1"/>
</dbReference>
<keyword evidence="4" id="KW-0410">Iron transport</keyword>
<keyword evidence="9 11" id="KW-0472">Membrane</keyword>
<keyword evidence="10 11" id="KW-0998">Cell outer membrane</keyword>
<gene>
    <name evidence="16" type="ORF">SAMN05428957_109126</name>
</gene>
<keyword evidence="8 12" id="KW-0798">TonB box</keyword>